<evidence type="ECO:0000313" key="2">
    <source>
        <dbReference type="Proteomes" id="UP000235672"/>
    </source>
</evidence>
<evidence type="ECO:0000313" key="1">
    <source>
        <dbReference type="EMBL" id="PMD13282.1"/>
    </source>
</evidence>
<protein>
    <submittedName>
        <fullName evidence="1">Uncharacterized protein</fullName>
    </submittedName>
</protein>
<organism evidence="1 2">
    <name type="scientific">Hyaloscypha hepaticicola</name>
    <dbReference type="NCBI Taxonomy" id="2082293"/>
    <lineage>
        <taxon>Eukaryota</taxon>
        <taxon>Fungi</taxon>
        <taxon>Dikarya</taxon>
        <taxon>Ascomycota</taxon>
        <taxon>Pezizomycotina</taxon>
        <taxon>Leotiomycetes</taxon>
        <taxon>Helotiales</taxon>
        <taxon>Hyaloscyphaceae</taxon>
        <taxon>Hyaloscypha</taxon>
    </lineage>
</organism>
<dbReference type="AlphaFoldDB" id="A0A2J6PGV6"/>
<gene>
    <name evidence="1" type="ORF">NA56DRAFT_665668</name>
</gene>
<reference evidence="1 2" key="1">
    <citation type="submission" date="2016-05" db="EMBL/GenBank/DDBJ databases">
        <title>A degradative enzymes factory behind the ericoid mycorrhizal symbiosis.</title>
        <authorList>
            <consortium name="DOE Joint Genome Institute"/>
            <person name="Martino E."/>
            <person name="Morin E."/>
            <person name="Grelet G."/>
            <person name="Kuo A."/>
            <person name="Kohler A."/>
            <person name="Daghino S."/>
            <person name="Barry K."/>
            <person name="Choi C."/>
            <person name="Cichocki N."/>
            <person name="Clum A."/>
            <person name="Copeland A."/>
            <person name="Hainaut M."/>
            <person name="Haridas S."/>
            <person name="Labutti K."/>
            <person name="Lindquist E."/>
            <person name="Lipzen A."/>
            <person name="Khouja H.-R."/>
            <person name="Murat C."/>
            <person name="Ohm R."/>
            <person name="Olson A."/>
            <person name="Spatafora J."/>
            <person name="Veneault-Fourrey C."/>
            <person name="Henrissat B."/>
            <person name="Grigoriev I."/>
            <person name="Martin F."/>
            <person name="Perotto S."/>
        </authorList>
    </citation>
    <scope>NUCLEOTIDE SEQUENCE [LARGE SCALE GENOMIC DNA]</scope>
    <source>
        <strain evidence="1 2">UAMH 7357</strain>
    </source>
</reference>
<dbReference type="EMBL" id="KZ613533">
    <property type="protein sequence ID" value="PMD13282.1"/>
    <property type="molecule type" value="Genomic_DNA"/>
</dbReference>
<dbReference type="Proteomes" id="UP000235672">
    <property type="component" value="Unassembled WGS sequence"/>
</dbReference>
<dbReference type="STRING" id="1745343.A0A2J6PGV6"/>
<sequence length="281" mass="31765">MRRLPLSTSLHKEIARERLLRDDALKPFGDRLETIRFVCSFDLEQDILIYADSNGHIQLPLARLRESDSEPVQRNEFAPFEVPSPLQLDITGFPPPYQNPATIIPDRYFAFTSRVISDFASQCCHILRSYYADTAFRRLAKAVISIATCDFKVVEISDVRHLDQDLQSALKIARFDLKERAEAIIPGDRKEQKTYLLLSIRHVMLCHVDSTDKFSYTAPIPFMNGSSPPFPDAIRLLLQALSPAFPPRPGTPVHSLPLEIQDRILEHVSKGPVEAARLGCG</sequence>
<accession>A0A2J6PGV6</accession>
<proteinExistence type="predicted"/>
<dbReference type="OrthoDB" id="4934446at2759"/>
<name>A0A2J6PGV6_9HELO</name>
<keyword evidence="2" id="KW-1185">Reference proteome</keyword>